<dbReference type="EMBL" id="DSYZ01000099">
    <property type="protein sequence ID" value="HGT83131.1"/>
    <property type="molecule type" value="Genomic_DNA"/>
</dbReference>
<dbReference type="AlphaFoldDB" id="A0A7J3M2P3"/>
<feature type="domain" description="UspA" evidence="2">
    <location>
        <begin position="3"/>
        <end position="131"/>
    </location>
</feature>
<comment type="similarity">
    <text evidence="1">Belongs to the universal stress protein A family.</text>
</comment>
<dbReference type="PANTHER" id="PTHR46268">
    <property type="entry name" value="STRESS RESPONSE PROTEIN NHAX"/>
    <property type="match status" value="1"/>
</dbReference>
<proteinExistence type="inferred from homology"/>
<organism evidence="3">
    <name type="scientific">Archaeoglobus fulgidus</name>
    <dbReference type="NCBI Taxonomy" id="2234"/>
    <lineage>
        <taxon>Archaea</taxon>
        <taxon>Methanobacteriati</taxon>
        <taxon>Methanobacteriota</taxon>
        <taxon>Archaeoglobi</taxon>
        <taxon>Archaeoglobales</taxon>
        <taxon>Archaeoglobaceae</taxon>
        <taxon>Archaeoglobus</taxon>
    </lineage>
</organism>
<dbReference type="PANTHER" id="PTHR46268:SF15">
    <property type="entry name" value="UNIVERSAL STRESS PROTEIN HP_0031"/>
    <property type="match status" value="1"/>
</dbReference>
<dbReference type="Gene3D" id="3.40.50.620">
    <property type="entry name" value="HUPs"/>
    <property type="match status" value="1"/>
</dbReference>
<evidence type="ECO:0000256" key="1">
    <source>
        <dbReference type="ARBA" id="ARBA00008791"/>
    </source>
</evidence>
<dbReference type="PRINTS" id="PR01438">
    <property type="entry name" value="UNVRSLSTRESS"/>
</dbReference>
<dbReference type="Pfam" id="PF00582">
    <property type="entry name" value="Usp"/>
    <property type="match status" value="1"/>
</dbReference>
<dbReference type="SUPFAM" id="SSF52402">
    <property type="entry name" value="Adenine nucleotide alpha hydrolases-like"/>
    <property type="match status" value="1"/>
</dbReference>
<reference evidence="3" key="1">
    <citation type="journal article" date="2020" name="mSystems">
        <title>Genome- and Community-Level Interaction Insights into Carbon Utilization and Element Cycling Functions of Hydrothermarchaeota in Hydrothermal Sediment.</title>
        <authorList>
            <person name="Zhou Z."/>
            <person name="Liu Y."/>
            <person name="Xu W."/>
            <person name="Pan J."/>
            <person name="Luo Z.H."/>
            <person name="Li M."/>
        </authorList>
    </citation>
    <scope>NUCLEOTIDE SEQUENCE [LARGE SCALE GENOMIC DNA]</scope>
    <source>
        <strain evidence="3">SpSt-587</strain>
    </source>
</reference>
<evidence type="ECO:0000259" key="2">
    <source>
        <dbReference type="Pfam" id="PF00582"/>
    </source>
</evidence>
<accession>A0A7J3M2P3</accession>
<dbReference type="InterPro" id="IPR006016">
    <property type="entry name" value="UspA"/>
</dbReference>
<dbReference type="InterPro" id="IPR014729">
    <property type="entry name" value="Rossmann-like_a/b/a_fold"/>
</dbReference>
<gene>
    <name evidence="3" type="ORF">ENT52_05335</name>
</gene>
<dbReference type="InterPro" id="IPR006015">
    <property type="entry name" value="Universal_stress_UspA"/>
</dbReference>
<protein>
    <submittedName>
        <fullName evidence="3">Universal stress protein</fullName>
    </submittedName>
</protein>
<evidence type="ECO:0000313" key="3">
    <source>
        <dbReference type="EMBL" id="HGT83131.1"/>
    </source>
</evidence>
<dbReference type="CDD" id="cd00293">
    <property type="entry name" value="USP-like"/>
    <property type="match status" value="1"/>
</dbReference>
<sequence>MVLLVALDERPDRSERVIAFAIAEAKLRKDKVVFVHSLFGEGKTSPKEIEEGEKLLKWAEEIARKEGVEFETRLLVRGKEPAEDIVEFADEINANMVIIGVRKRRPAGKIIFGSVAQDIILHASKPVVCVK</sequence>
<comment type="caution">
    <text evidence="3">The sequence shown here is derived from an EMBL/GenBank/DDBJ whole genome shotgun (WGS) entry which is preliminary data.</text>
</comment>
<name>A0A7J3M2P3_ARCFL</name>